<evidence type="ECO:0000313" key="2">
    <source>
        <dbReference type="EMBL" id="ACZ08512.1"/>
    </source>
</evidence>
<dbReference type="Proteomes" id="UP000000845">
    <property type="component" value="Chromosome"/>
</dbReference>
<reference evidence="2 3" key="2">
    <citation type="journal article" date="2010" name="Stand. Genomic Sci.">
        <title>Complete genome sequence of Sebaldella termitidis type strain (NCTC 11300).</title>
        <authorList>
            <person name="Harmon-Smith M."/>
            <person name="Celia L."/>
            <person name="Chertkov O."/>
            <person name="Lapidus A."/>
            <person name="Copeland A."/>
            <person name="Glavina Del Rio T."/>
            <person name="Nolan M."/>
            <person name="Lucas S."/>
            <person name="Tice H."/>
            <person name="Cheng J.F."/>
            <person name="Han C."/>
            <person name="Detter J.C."/>
            <person name="Bruce D."/>
            <person name="Goodwin L."/>
            <person name="Pitluck S."/>
            <person name="Pati A."/>
            <person name="Liolios K."/>
            <person name="Ivanova N."/>
            <person name="Mavromatis K."/>
            <person name="Mikhailova N."/>
            <person name="Chen A."/>
            <person name="Palaniappan K."/>
            <person name="Land M."/>
            <person name="Hauser L."/>
            <person name="Chang Y.J."/>
            <person name="Jeffries C.D."/>
            <person name="Brettin T."/>
            <person name="Goker M."/>
            <person name="Beck B."/>
            <person name="Bristow J."/>
            <person name="Eisen J.A."/>
            <person name="Markowitz V."/>
            <person name="Hugenholtz P."/>
            <person name="Kyrpides N.C."/>
            <person name="Klenk H.P."/>
            <person name="Chen F."/>
        </authorList>
    </citation>
    <scope>NUCLEOTIDE SEQUENCE [LARGE SCALE GENOMIC DNA]</scope>
    <source>
        <strain evidence="3">ATCC 33386 / NCTC 11300</strain>
    </source>
</reference>
<protein>
    <submittedName>
        <fullName evidence="2">Uncharacterized protein</fullName>
    </submittedName>
</protein>
<dbReference type="HOGENOM" id="CLU_741648_0_0_0"/>
<organism evidence="2 3">
    <name type="scientific">Sebaldella termitidis (strain ATCC 33386 / NCTC 11300)</name>
    <dbReference type="NCBI Taxonomy" id="526218"/>
    <lineage>
        <taxon>Bacteria</taxon>
        <taxon>Fusobacteriati</taxon>
        <taxon>Fusobacteriota</taxon>
        <taxon>Fusobacteriia</taxon>
        <taxon>Fusobacteriales</taxon>
        <taxon>Leptotrichiaceae</taxon>
        <taxon>Sebaldella</taxon>
    </lineage>
</organism>
<dbReference type="RefSeq" id="WP_012861108.1">
    <property type="nucleotide sequence ID" value="NC_013517.1"/>
</dbReference>
<dbReference type="AlphaFoldDB" id="D1AIC8"/>
<accession>D1AIC8</accession>
<reference evidence="3" key="1">
    <citation type="submission" date="2009-09" db="EMBL/GenBank/DDBJ databases">
        <title>The complete chromosome of Sebaldella termitidis ATCC 33386.</title>
        <authorList>
            <consortium name="US DOE Joint Genome Institute (JGI-PGF)"/>
            <person name="Lucas S."/>
            <person name="Copeland A."/>
            <person name="Lapidus A."/>
            <person name="Glavina del Rio T."/>
            <person name="Dalin E."/>
            <person name="Tice H."/>
            <person name="Bruce D."/>
            <person name="Goodwin L."/>
            <person name="Pitluck S."/>
            <person name="Kyrpides N."/>
            <person name="Mavromatis K."/>
            <person name="Ivanova N."/>
            <person name="Mikhailova N."/>
            <person name="Sims D."/>
            <person name="Meincke L."/>
            <person name="Brettin T."/>
            <person name="Detter J.C."/>
            <person name="Han C."/>
            <person name="Larimer F."/>
            <person name="Land M."/>
            <person name="Hauser L."/>
            <person name="Markowitz V."/>
            <person name="Cheng J.F."/>
            <person name="Hugenholtz P."/>
            <person name="Woyke T."/>
            <person name="Wu D."/>
            <person name="Eisen J.A."/>
        </authorList>
    </citation>
    <scope>NUCLEOTIDE SEQUENCE [LARGE SCALE GENOMIC DNA]</scope>
    <source>
        <strain evidence="3">ATCC 33386 / NCTC 11300</strain>
    </source>
</reference>
<keyword evidence="1" id="KW-0175">Coiled coil</keyword>
<feature type="coiled-coil region" evidence="1">
    <location>
        <begin position="245"/>
        <end position="272"/>
    </location>
</feature>
<dbReference type="STRING" id="526218.Sterm_1654"/>
<dbReference type="KEGG" id="str:Sterm_1654"/>
<evidence type="ECO:0000256" key="1">
    <source>
        <dbReference type="SAM" id="Coils"/>
    </source>
</evidence>
<dbReference type="EMBL" id="CP001739">
    <property type="protein sequence ID" value="ACZ08512.1"/>
    <property type="molecule type" value="Genomic_DNA"/>
</dbReference>
<proteinExistence type="predicted"/>
<keyword evidence="3" id="KW-1185">Reference proteome</keyword>
<evidence type="ECO:0000313" key="3">
    <source>
        <dbReference type="Proteomes" id="UP000000845"/>
    </source>
</evidence>
<name>D1AIC8_SEBTE</name>
<sequence length="373" mass="44760">MKGGFKIVKAFIQYIKTQKELLINLMNKKKSDREKVLNEINDKIEKMNLEIKISELDDRIVIISATRDKFKGKILNLFLIKIFGEEYRNNVWEIQEEYENQKYAEINNFFDLLAKKYEEGNSVFIEEISEENFDIKEKSDPVKLIKTNNNLNGNAESTGEAINLKTKYGKQKNSVFNTEDVFLKHPHKYEENIEEINNSSQREKIDQEIRNNIKNLSENSFLGFVESELKNDINNKSQENPLVFNDIKFKKYEKLKREIEIKEEKLLELINETKFFLEEKKFYKAVQNVNILAKADKSAVLNEERIKYSLEGVLLRVIRFFVQRNMKNSEYWRYFTDRYEEKRKFYNDIVNLREYCGLRLNLENEEYEVKRRD</sequence>
<gene>
    <name evidence="2" type="ordered locus">Sterm_1654</name>
</gene>